<evidence type="ECO:0000259" key="11">
    <source>
        <dbReference type="Pfam" id="PF02518"/>
    </source>
</evidence>
<evidence type="ECO:0000313" key="13">
    <source>
        <dbReference type="EMBL" id="GAA4966822.1"/>
    </source>
</evidence>
<dbReference type="InterPro" id="IPR036890">
    <property type="entry name" value="HATPase_C_sf"/>
</dbReference>
<feature type="transmembrane region" description="Helical" evidence="10">
    <location>
        <begin position="136"/>
        <end position="156"/>
    </location>
</feature>
<feature type="domain" description="Histidine kinase/HSP90-like ATPase" evidence="11">
    <location>
        <begin position="294"/>
        <end position="397"/>
    </location>
</feature>
<feature type="transmembrane region" description="Helical" evidence="10">
    <location>
        <begin position="60"/>
        <end position="80"/>
    </location>
</feature>
<keyword evidence="6 13" id="KW-0418">Kinase</keyword>
<evidence type="ECO:0000313" key="14">
    <source>
        <dbReference type="Proteomes" id="UP001500466"/>
    </source>
</evidence>
<keyword evidence="14" id="KW-1185">Reference proteome</keyword>
<feature type="transmembrane region" description="Helical" evidence="10">
    <location>
        <begin position="86"/>
        <end position="103"/>
    </location>
</feature>
<sequence length="400" mass="41232">MTTDPARVRLRRAALPATALVLFVLGWADLAQHYTVGAGPALVLAAARAAPVMWVRSRPLLAWGFSLAACVLAAALTHPVSAAEPWPMSVTALATQFVLLLVGGSVLGRAVSAAMAGTLVGAAAVLLAVLPGRGAWSGLVAVGVAAAVALAGAELLRDRAATRTRLAEQERISEAERVRRTLLEERARIGRELHDVVAHHMSLIAVRAETAPYRLADCPEPVREEFRAVGDAAREALTDMRRLLGLLRGGEDAERAPQPDVSGIPALVAAAGPTADLTMDGDLRQIPDTVSVCAYRVVQEALTNARRHAPGAPVTVDVRVTAAAVLVGVRNGPAVTPRPEAPESRLPGTAGARPVGPDGGGHGLMGMRERVAAVGGTCAAGEDPDGGFTVTAALPLSARA</sequence>
<evidence type="ECO:0000256" key="7">
    <source>
        <dbReference type="ARBA" id="ARBA00022840"/>
    </source>
</evidence>
<comment type="caution">
    <text evidence="13">The sequence shown here is derived from an EMBL/GenBank/DDBJ whole genome shotgun (WGS) entry which is preliminary data.</text>
</comment>
<protein>
    <recommendedName>
        <fullName evidence="2">histidine kinase</fullName>
        <ecNumber evidence="2">2.7.13.3</ecNumber>
    </recommendedName>
</protein>
<proteinExistence type="predicted"/>
<keyword evidence="3" id="KW-0597">Phosphoprotein</keyword>
<evidence type="ECO:0000256" key="9">
    <source>
        <dbReference type="SAM" id="MobiDB-lite"/>
    </source>
</evidence>
<dbReference type="Pfam" id="PF07730">
    <property type="entry name" value="HisKA_3"/>
    <property type="match status" value="1"/>
</dbReference>
<keyword evidence="8" id="KW-0902">Two-component regulatory system</keyword>
<dbReference type="RefSeq" id="WP_345676376.1">
    <property type="nucleotide sequence ID" value="NZ_BAABHS010000011.1"/>
</dbReference>
<keyword evidence="4" id="KW-0808">Transferase</keyword>
<accession>A0ABP9HC34</accession>
<dbReference type="EC" id="2.7.13.3" evidence="2"/>
<evidence type="ECO:0000259" key="12">
    <source>
        <dbReference type="Pfam" id="PF07730"/>
    </source>
</evidence>
<evidence type="ECO:0000256" key="4">
    <source>
        <dbReference type="ARBA" id="ARBA00022679"/>
    </source>
</evidence>
<evidence type="ECO:0000256" key="6">
    <source>
        <dbReference type="ARBA" id="ARBA00022777"/>
    </source>
</evidence>
<dbReference type="InterPro" id="IPR050482">
    <property type="entry name" value="Sensor_HK_TwoCompSys"/>
</dbReference>
<name>A0ABP9HC34_9ACTN</name>
<keyword evidence="5" id="KW-0547">Nucleotide-binding</keyword>
<dbReference type="Proteomes" id="UP001500466">
    <property type="component" value="Unassembled WGS sequence"/>
</dbReference>
<dbReference type="Pfam" id="PF02518">
    <property type="entry name" value="HATPase_c"/>
    <property type="match status" value="1"/>
</dbReference>
<evidence type="ECO:0000256" key="2">
    <source>
        <dbReference type="ARBA" id="ARBA00012438"/>
    </source>
</evidence>
<dbReference type="Gene3D" id="1.20.5.1930">
    <property type="match status" value="1"/>
</dbReference>
<feature type="domain" description="Signal transduction histidine kinase subgroup 3 dimerisation and phosphoacceptor" evidence="12">
    <location>
        <begin position="185"/>
        <end position="250"/>
    </location>
</feature>
<dbReference type="PANTHER" id="PTHR24421:SF10">
    <property type="entry name" value="NITRATE_NITRITE SENSOR PROTEIN NARQ"/>
    <property type="match status" value="1"/>
</dbReference>
<reference evidence="14" key="1">
    <citation type="journal article" date="2019" name="Int. J. Syst. Evol. Microbiol.">
        <title>The Global Catalogue of Microorganisms (GCM) 10K type strain sequencing project: providing services to taxonomists for standard genome sequencing and annotation.</title>
        <authorList>
            <consortium name="The Broad Institute Genomics Platform"/>
            <consortium name="The Broad Institute Genome Sequencing Center for Infectious Disease"/>
            <person name="Wu L."/>
            <person name="Ma J."/>
        </authorList>
    </citation>
    <scope>NUCLEOTIDE SEQUENCE [LARGE SCALE GENOMIC DNA]</scope>
    <source>
        <strain evidence="14">JCM 17986</strain>
    </source>
</reference>
<evidence type="ECO:0000256" key="8">
    <source>
        <dbReference type="ARBA" id="ARBA00023012"/>
    </source>
</evidence>
<gene>
    <name evidence="13" type="ORF">GCM10023205_34370</name>
</gene>
<dbReference type="InterPro" id="IPR003594">
    <property type="entry name" value="HATPase_dom"/>
</dbReference>
<dbReference type="Gene3D" id="3.30.565.10">
    <property type="entry name" value="Histidine kinase-like ATPase, C-terminal domain"/>
    <property type="match status" value="1"/>
</dbReference>
<dbReference type="EMBL" id="BAABHS010000011">
    <property type="protein sequence ID" value="GAA4966822.1"/>
    <property type="molecule type" value="Genomic_DNA"/>
</dbReference>
<feature type="region of interest" description="Disordered" evidence="9">
    <location>
        <begin position="334"/>
        <end position="356"/>
    </location>
</feature>
<dbReference type="GO" id="GO:0016301">
    <property type="term" value="F:kinase activity"/>
    <property type="evidence" value="ECO:0007669"/>
    <property type="project" value="UniProtKB-KW"/>
</dbReference>
<keyword evidence="7" id="KW-0067">ATP-binding</keyword>
<comment type="catalytic activity">
    <reaction evidence="1">
        <text>ATP + protein L-histidine = ADP + protein N-phospho-L-histidine.</text>
        <dbReference type="EC" id="2.7.13.3"/>
    </reaction>
</comment>
<keyword evidence="10" id="KW-0472">Membrane</keyword>
<feature type="transmembrane region" description="Helical" evidence="10">
    <location>
        <begin position="38"/>
        <end position="55"/>
    </location>
</feature>
<keyword evidence="10" id="KW-1133">Transmembrane helix</keyword>
<evidence type="ECO:0000256" key="10">
    <source>
        <dbReference type="SAM" id="Phobius"/>
    </source>
</evidence>
<dbReference type="CDD" id="cd16917">
    <property type="entry name" value="HATPase_UhpB-NarQ-NarX-like"/>
    <property type="match status" value="1"/>
</dbReference>
<keyword evidence="10" id="KW-0812">Transmembrane</keyword>
<evidence type="ECO:0000256" key="1">
    <source>
        <dbReference type="ARBA" id="ARBA00000085"/>
    </source>
</evidence>
<evidence type="ECO:0000256" key="3">
    <source>
        <dbReference type="ARBA" id="ARBA00022553"/>
    </source>
</evidence>
<dbReference type="SUPFAM" id="SSF55874">
    <property type="entry name" value="ATPase domain of HSP90 chaperone/DNA topoisomerase II/histidine kinase"/>
    <property type="match status" value="1"/>
</dbReference>
<dbReference type="PANTHER" id="PTHR24421">
    <property type="entry name" value="NITRATE/NITRITE SENSOR PROTEIN NARX-RELATED"/>
    <property type="match status" value="1"/>
</dbReference>
<feature type="transmembrane region" description="Helical" evidence="10">
    <location>
        <begin position="110"/>
        <end position="130"/>
    </location>
</feature>
<dbReference type="InterPro" id="IPR011712">
    <property type="entry name" value="Sig_transdc_His_kin_sub3_dim/P"/>
</dbReference>
<evidence type="ECO:0000256" key="5">
    <source>
        <dbReference type="ARBA" id="ARBA00022741"/>
    </source>
</evidence>
<organism evidence="13 14">
    <name type="scientific">Yinghuangia aomiensis</name>
    <dbReference type="NCBI Taxonomy" id="676205"/>
    <lineage>
        <taxon>Bacteria</taxon>
        <taxon>Bacillati</taxon>
        <taxon>Actinomycetota</taxon>
        <taxon>Actinomycetes</taxon>
        <taxon>Kitasatosporales</taxon>
        <taxon>Streptomycetaceae</taxon>
        <taxon>Yinghuangia</taxon>
    </lineage>
</organism>